<dbReference type="GO" id="GO:1990113">
    <property type="term" value="P:RNA polymerase I assembly"/>
    <property type="evidence" value="ECO:0007669"/>
    <property type="project" value="TreeGrafter"/>
</dbReference>
<dbReference type="PANTHER" id="PTHR12674">
    <property type="entry name" value="PREFOLDIN SUBUNIT 5"/>
    <property type="match status" value="1"/>
</dbReference>
<sequence>MSGKQEQINLDTLEPQQLAQVKKQLDEELEHLTTSFAQLHAAQNKFKDCLRCVKSRSGAPEGAKYSIAVDFLARRPRRRRRLTHSRSQLCTGSPDQLTIRTGFLIEKKLKSAEKFYESKVEELGTNLKDLEVIVQRKQTNARTIEEVLRQKIMASQGQDDQQA</sequence>
<protein>
    <recommendedName>
        <fullName evidence="4">Prefoldin subunit 5</fullName>
    </recommendedName>
</protein>
<proteinExistence type="inferred from homology"/>
<dbReference type="GO" id="GO:0051082">
    <property type="term" value="F:unfolded protein binding"/>
    <property type="evidence" value="ECO:0007669"/>
    <property type="project" value="InterPro"/>
</dbReference>
<accession>A0AAN5Z5P3</accession>
<evidence type="ECO:0000313" key="2">
    <source>
        <dbReference type="EMBL" id="KAF5233952.1"/>
    </source>
</evidence>
<dbReference type="InterPro" id="IPR011599">
    <property type="entry name" value="PFD_alpha_archaea"/>
</dbReference>
<evidence type="ECO:0000313" key="3">
    <source>
        <dbReference type="Proteomes" id="UP000537989"/>
    </source>
</evidence>
<dbReference type="Pfam" id="PF02996">
    <property type="entry name" value="Prefoldin"/>
    <property type="match status" value="1"/>
</dbReference>
<dbReference type="GO" id="GO:1990114">
    <property type="term" value="P:RNA polymerase II core complex assembly"/>
    <property type="evidence" value="ECO:0007669"/>
    <property type="project" value="TreeGrafter"/>
</dbReference>
<gene>
    <name evidence="2" type="ORF">FAUST_7861</name>
</gene>
<evidence type="ECO:0000256" key="1">
    <source>
        <dbReference type="ARBA" id="ARBA00010048"/>
    </source>
</evidence>
<dbReference type="GO" id="GO:0006457">
    <property type="term" value="P:protein folding"/>
    <property type="evidence" value="ECO:0007669"/>
    <property type="project" value="InterPro"/>
</dbReference>
<organism evidence="2 3">
    <name type="scientific">Fusarium austroamericanum</name>
    <dbReference type="NCBI Taxonomy" id="282268"/>
    <lineage>
        <taxon>Eukaryota</taxon>
        <taxon>Fungi</taxon>
        <taxon>Dikarya</taxon>
        <taxon>Ascomycota</taxon>
        <taxon>Pezizomycotina</taxon>
        <taxon>Sordariomycetes</taxon>
        <taxon>Hypocreomycetidae</taxon>
        <taxon>Hypocreales</taxon>
        <taxon>Nectriaceae</taxon>
        <taxon>Fusarium</taxon>
    </lineage>
</organism>
<dbReference type="Proteomes" id="UP000537989">
    <property type="component" value="Unassembled WGS sequence"/>
</dbReference>
<dbReference type="Gene3D" id="1.10.287.370">
    <property type="match status" value="2"/>
</dbReference>
<dbReference type="EMBL" id="JAAMOD010000244">
    <property type="protein sequence ID" value="KAF5233952.1"/>
    <property type="molecule type" value="Genomic_DNA"/>
</dbReference>
<keyword evidence="3" id="KW-1185">Reference proteome</keyword>
<dbReference type="InterPro" id="IPR004127">
    <property type="entry name" value="Prefoldin_subunit_alpha"/>
</dbReference>
<comment type="caution">
    <text evidence="2">The sequence shown here is derived from an EMBL/GenBank/DDBJ whole genome shotgun (WGS) entry which is preliminary data.</text>
</comment>
<name>A0AAN5Z5P3_FUSAU</name>
<dbReference type="GO" id="GO:0016272">
    <property type="term" value="C:prefoldin complex"/>
    <property type="evidence" value="ECO:0007669"/>
    <property type="project" value="InterPro"/>
</dbReference>
<dbReference type="GO" id="GO:0005737">
    <property type="term" value="C:cytoplasm"/>
    <property type="evidence" value="ECO:0007669"/>
    <property type="project" value="TreeGrafter"/>
</dbReference>
<dbReference type="AlphaFoldDB" id="A0AAN5Z5P3"/>
<dbReference type="InterPro" id="IPR009053">
    <property type="entry name" value="Prefoldin"/>
</dbReference>
<evidence type="ECO:0008006" key="4">
    <source>
        <dbReference type="Google" id="ProtNLM"/>
    </source>
</evidence>
<dbReference type="GO" id="GO:1990115">
    <property type="term" value="P:RNA polymerase III assembly"/>
    <property type="evidence" value="ECO:0007669"/>
    <property type="project" value="TreeGrafter"/>
</dbReference>
<dbReference type="PANTHER" id="PTHR12674:SF2">
    <property type="entry name" value="PREFOLDIN SUBUNIT 5"/>
    <property type="match status" value="1"/>
</dbReference>
<reference evidence="2 3" key="1">
    <citation type="submission" date="2020-02" db="EMBL/GenBank/DDBJ databases">
        <title>Identification and distribution of gene clusters putatively required for synthesis of sphingolipid metabolism inhibitors in phylogenetically diverse species of the filamentous fungus Fusarium.</title>
        <authorList>
            <person name="Kim H.-S."/>
            <person name="Busman M."/>
            <person name="Brown D.W."/>
            <person name="Divon H."/>
            <person name="Uhlig S."/>
            <person name="Proctor R.H."/>
        </authorList>
    </citation>
    <scope>NUCLEOTIDE SEQUENCE [LARGE SCALE GENOMIC DNA]</scope>
    <source>
        <strain evidence="2 3">NRRL 2903</strain>
    </source>
</reference>
<dbReference type="CDD" id="cd23157">
    <property type="entry name" value="Prefoldin_5"/>
    <property type="match status" value="1"/>
</dbReference>
<comment type="similarity">
    <text evidence="1">Belongs to the prefoldin subunit alpha family.</text>
</comment>
<dbReference type="SUPFAM" id="SSF46579">
    <property type="entry name" value="Prefoldin"/>
    <property type="match status" value="1"/>
</dbReference>